<dbReference type="EMBL" id="QGDT01000048">
    <property type="protein sequence ID" value="PWJ49248.1"/>
    <property type="molecule type" value="Genomic_DNA"/>
</dbReference>
<dbReference type="OrthoDB" id="9875501at2"/>
<accession>A0A315ZWK5</accession>
<feature type="chain" id="PRO_5016399129" description="TonB-like protein" evidence="1">
    <location>
        <begin position="21"/>
        <end position="142"/>
    </location>
</feature>
<evidence type="ECO:0008006" key="4">
    <source>
        <dbReference type="Google" id="ProtNLM"/>
    </source>
</evidence>
<gene>
    <name evidence="2" type="ORF">CLV98_1482</name>
</gene>
<evidence type="ECO:0000313" key="3">
    <source>
        <dbReference type="Proteomes" id="UP000245880"/>
    </source>
</evidence>
<evidence type="ECO:0000313" key="2">
    <source>
        <dbReference type="EMBL" id="PWJ49248.1"/>
    </source>
</evidence>
<evidence type="ECO:0000256" key="1">
    <source>
        <dbReference type="SAM" id="SignalP"/>
    </source>
</evidence>
<reference evidence="2 3" key="1">
    <citation type="submission" date="2018-03" db="EMBL/GenBank/DDBJ databases">
        <title>Genomic Encyclopedia of Archaeal and Bacterial Type Strains, Phase II (KMG-II): from individual species to whole genera.</title>
        <authorList>
            <person name="Goeker M."/>
        </authorList>
    </citation>
    <scope>NUCLEOTIDE SEQUENCE [LARGE SCALE GENOMIC DNA]</scope>
    <source>
        <strain evidence="2 3">DSM 100346</strain>
    </source>
</reference>
<proteinExistence type="predicted"/>
<keyword evidence="1" id="KW-0732">Signal</keyword>
<feature type="signal peptide" evidence="1">
    <location>
        <begin position="1"/>
        <end position="20"/>
    </location>
</feature>
<name>A0A315ZWK5_9BACT</name>
<keyword evidence="3" id="KW-1185">Reference proteome</keyword>
<dbReference type="RefSeq" id="WP_109678490.1">
    <property type="nucleotide sequence ID" value="NZ_QGDT01000048.1"/>
</dbReference>
<dbReference type="Proteomes" id="UP000245880">
    <property type="component" value="Unassembled WGS sequence"/>
</dbReference>
<comment type="caution">
    <text evidence="2">The sequence shown here is derived from an EMBL/GenBank/DDBJ whole genome shotgun (WGS) entry which is preliminary data.</text>
</comment>
<sequence length="142" mass="16199">MNSIISIMLFVLMSFSFSSSQDCDCDQWFNKLYIPDNDKINTIIFLKPPKISGYLAGTTVQDSIGPYGDIFMSLIINDHDKIICTRLLKGDSLLIPKVKKFLSKQTVHSAQSEGGRKVFSLYSIRLQFIPVSKITKKYKRHK</sequence>
<protein>
    <recommendedName>
        <fullName evidence="4">TonB-like protein</fullName>
    </recommendedName>
</protein>
<organism evidence="2 3">
    <name type="scientific">Dyadobacter jejuensis</name>
    <dbReference type="NCBI Taxonomy" id="1082580"/>
    <lineage>
        <taxon>Bacteria</taxon>
        <taxon>Pseudomonadati</taxon>
        <taxon>Bacteroidota</taxon>
        <taxon>Cytophagia</taxon>
        <taxon>Cytophagales</taxon>
        <taxon>Spirosomataceae</taxon>
        <taxon>Dyadobacter</taxon>
    </lineage>
</organism>
<dbReference type="AlphaFoldDB" id="A0A315ZWK5"/>